<evidence type="ECO:0000313" key="1">
    <source>
        <dbReference type="EMBL" id="KAJ3036322.1"/>
    </source>
</evidence>
<feature type="non-terminal residue" evidence="1">
    <location>
        <position position="1"/>
    </location>
</feature>
<sequence>VEGADGAAGGAPVAAAAPYYDPATAAAYGSYYGAQGYGDGYSAAAAAPTQAAWDYSQATQSWT</sequence>
<evidence type="ECO:0000313" key="2">
    <source>
        <dbReference type="Proteomes" id="UP001212841"/>
    </source>
</evidence>
<dbReference type="Proteomes" id="UP001212841">
    <property type="component" value="Unassembled WGS sequence"/>
</dbReference>
<comment type="caution">
    <text evidence="1">The sequence shown here is derived from an EMBL/GenBank/DDBJ whole genome shotgun (WGS) entry which is preliminary data.</text>
</comment>
<dbReference type="AlphaFoldDB" id="A0AAD5S3J9"/>
<proteinExistence type="predicted"/>
<organism evidence="1 2">
    <name type="scientific">Rhizophlyctis rosea</name>
    <dbReference type="NCBI Taxonomy" id="64517"/>
    <lineage>
        <taxon>Eukaryota</taxon>
        <taxon>Fungi</taxon>
        <taxon>Fungi incertae sedis</taxon>
        <taxon>Chytridiomycota</taxon>
        <taxon>Chytridiomycota incertae sedis</taxon>
        <taxon>Chytridiomycetes</taxon>
        <taxon>Rhizophlyctidales</taxon>
        <taxon>Rhizophlyctidaceae</taxon>
        <taxon>Rhizophlyctis</taxon>
    </lineage>
</organism>
<dbReference type="EMBL" id="JADGJD010001949">
    <property type="protein sequence ID" value="KAJ3036322.1"/>
    <property type="molecule type" value="Genomic_DNA"/>
</dbReference>
<name>A0AAD5S3J9_9FUNG</name>
<reference evidence="1" key="1">
    <citation type="submission" date="2020-05" db="EMBL/GenBank/DDBJ databases">
        <title>Phylogenomic resolution of chytrid fungi.</title>
        <authorList>
            <person name="Stajich J.E."/>
            <person name="Amses K."/>
            <person name="Simmons R."/>
            <person name="Seto K."/>
            <person name="Myers J."/>
            <person name="Bonds A."/>
            <person name="Quandt C.A."/>
            <person name="Barry K."/>
            <person name="Liu P."/>
            <person name="Grigoriev I."/>
            <person name="Longcore J.E."/>
            <person name="James T.Y."/>
        </authorList>
    </citation>
    <scope>NUCLEOTIDE SEQUENCE</scope>
    <source>
        <strain evidence="1">JEL0318</strain>
    </source>
</reference>
<accession>A0AAD5S3J9</accession>
<protein>
    <submittedName>
        <fullName evidence="1">Uncharacterized protein</fullName>
    </submittedName>
</protein>
<keyword evidence="2" id="KW-1185">Reference proteome</keyword>
<gene>
    <name evidence="1" type="ORF">HK097_003862</name>
</gene>